<evidence type="ECO:0000313" key="10">
    <source>
        <dbReference type="Proteomes" id="UP000009168"/>
    </source>
</evidence>
<feature type="coiled-coil region" evidence="6">
    <location>
        <begin position="937"/>
        <end position="979"/>
    </location>
</feature>
<evidence type="ECO:0000259" key="8">
    <source>
        <dbReference type="Pfam" id="PF23211"/>
    </source>
</evidence>
<feature type="region of interest" description="Disordered" evidence="7">
    <location>
        <begin position="322"/>
        <end position="349"/>
    </location>
</feature>
<dbReference type="PROSITE" id="PS51450">
    <property type="entry name" value="LRR"/>
    <property type="match status" value="1"/>
</dbReference>
<feature type="coiled-coil region" evidence="6">
    <location>
        <begin position="439"/>
        <end position="502"/>
    </location>
</feature>
<reference evidence="10" key="1">
    <citation type="journal article" date="2006" name="PLoS Biol.">
        <title>Macronuclear genome sequence of the ciliate Tetrahymena thermophila, a model eukaryote.</title>
        <authorList>
            <person name="Eisen J.A."/>
            <person name="Coyne R.S."/>
            <person name="Wu M."/>
            <person name="Wu D."/>
            <person name="Thiagarajan M."/>
            <person name="Wortman J.R."/>
            <person name="Badger J.H."/>
            <person name="Ren Q."/>
            <person name="Amedeo P."/>
            <person name="Jones K.M."/>
            <person name="Tallon L.J."/>
            <person name="Delcher A.L."/>
            <person name="Salzberg S.L."/>
            <person name="Silva J.C."/>
            <person name="Haas B.J."/>
            <person name="Majoros W.H."/>
            <person name="Farzad M."/>
            <person name="Carlton J.M."/>
            <person name="Smith R.K. Jr."/>
            <person name="Garg J."/>
            <person name="Pearlman R.E."/>
            <person name="Karrer K.M."/>
            <person name="Sun L."/>
            <person name="Manning G."/>
            <person name="Elde N.C."/>
            <person name="Turkewitz A.P."/>
            <person name="Asai D.J."/>
            <person name="Wilkes D.E."/>
            <person name="Wang Y."/>
            <person name="Cai H."/>
            <person name="Collins K."/>
            <person name="Stewart B.A."/>
            <person name="Lee S.R."/>
            <person name="Wilamowska K."/>
            <person name="Weinberg Z."/>
            <person name="Ruzzo W.L."/>
            <person name="Wloga D."/>
            <person name="Gaertig J."/>
            <person name="Frankel J."/>
            <person name="Tsao C.-C."/>
            <person name="Gorovsky M.A."/>
            <person name="Keeling P.J."/>
            <person name="Waller R.F."/>
            <person name="Patron N.J."/>
            <person name="Cherry J.M."/>
            <person name="Stover N.A."/>
            <person name="Krieger C.J."/>
            <person name="del Toro C."/>
            <person name="Ryder H.F."/>
            <person name="Williamson S.C."/>
            <person name="Barbeau R.A."/>
            <person name="Hamilton E.P."/>
            <person name="Orias E."/>
        </authorList>
    </citation>
    <scope>NUCLEOTIDE SEQUENCE [LARGE SCALE GENOMIC DNA]</scope>
    <source>
        <strain evidence="10">SB210</strain>
    </source>
</reference>
<feature type="coiled-coil region" evidence="6">
    <location>
        <begin position="1121"/>
        <end position="1222"/>
    </location>
</feature>
<dbReference type="GO" id="GO:0005634">
    <property type="term" value="C:nucleus"/>
    <property type="evidence" value="ECO:0007669"/>
    <property type="project" value="UniProtKB-SubCell"/>
</dbReference>
<dbReference type="InterPro" id="IPR032675">
    <property type="entry name" value="LRR_dom_sf"/>
</dbReference>
<feature type="compositionally biased region" description="Low complexity" evidence="7">
    <location>
        <begin position="333"/>
        <end position="349"/>
    </location>
</feature>
<keyword evidence="10" id="KW-1185">Reference proteome</keyword>
<dbReference type="PANTHER" id="PTHR10552">
    <property type="entry name" value="U2 SMALL NUCLEAR RIBONUCLEOPROTEIN A"/>
    <property type="match status" value="1"/>
</dbReference>
<dbReference type="Proteomes" id="UP000009168">
    <property type="component" value="Unassembled WGS sequence"/>
</dbReference>
<keyword evidence="6" id="KW-0175">Coiled coil</keyword>
<evidence type="ECO:0000256" key="4">
    <source>
        <dbReference type="ARBA" id="ARBA00023242"/>
    </source>
</evidence>
<dbReference type="OrthoDB" id="676979at2759"/>
<feature type="region of interest" description="Disordered" evidence="7">
    <location>
        <begin position="1357"/>
        <end position="1394"/>
    </location>
</feature>
<dbReference type="GO" id="GO:0030620">
    <property type="term" value="F:U2 snRNA binding"/>
    <property type="evidence" value="ECO:0007669"/>
    <property type="project" value="InterPro"/>
</dbReference>
<comment type="similarity">
    <text evidence="5">Belongs to the U2 small nuclear ribonucleoprotein A family.</text>
</comment>
<dbReference type="SUPFAM" id="SSF52058">
    <property type="entry name" value="L domain-like"/>
    <property type="match status" value="1"/>
</dbReference>
<sequence>MSLHNSKQYISSKSPFKGPFPLSQFLEERHQDIQGNHLVFQNHNIDEIDELYMDMSKIRSIDLSSNRLKSLKGIQQFQDLRNLNISNNQISDVSELFYLKELQNLQILNLNNNPVVQQQNYKLTLMTILPKLQVLDSKKLSQTDVEENTRQVKFMNNQLNLLYENYLKIVELQSIIQRLLTHKEYIFTFEPNVMNPPFNLQKFRKIFSYGDTIDEKAQQEIKTNLLADVQTIQNEILKTQKIEEAFAEMERRQIDKIQQLENTVLQKVKEYKYNCLDIEIFHKLNKNNTKIQNLKKFINFTRQEQKQEVVVVGNKGKIQRNRKDQQNIYVEDSQSSQSQQNKNEQGQIQQDFQTDESLRGSFQNQTFTERDLKRLANINRDKSDSNMSEMNVRNMSEEEKELLIEKLAGSLKKYIGKSKEFEKQYEKALLQSSNDQEMLRKKEEELNCIMELQQQIKQKLEDYGVQNIDECFQTLQTQLEQIKELRQLLEQQQIEEENTLKADYFSNQRLMQRSLGQLYFQTKKNKMVKTVVEKSNKYRNLKILKLYLSHWKQYHVFSKIRKTKQEDLLQRVYVGCFFALKFNVNRKKALKQFQEKFEKGLAEKAFRSLFIFLVSKKREKQDEIAADEKYSFLLLKKGFQSLFYNHLQHSNRRDPLYEQKMQIAEDSNIKQIQIKVLSRFRDACENQKYNKKKVIAMTQRIQWAMLKYNFREFKLEDIRMKKLTSRADKFLGRRQKYWLREAFNAWKVDFHNYLYEKQQVNMQISKFQLQSVFNTFKRGYKMSCQQTANIQNYQRRKDLLLYSQYFAIIKKFSKQQIKVKQFAKNYNTKKQQQSLKQSLQCMKIHTQLVKEKKILDKKVKKIIFTKVIQNLRQVQNTKVLQKQKLKNVFKIQNSQKIFLIKQALKKWNKEANRDRKLESALKFYQKNQYQKQGYQFISNLLQNGNKLKKQLNNQLDEKNIQLMRENQYLNEQLIEQQKQIYLINEEYQQQVVKSEQLAKYNLEKDVLIQQLIKQNNDLKEINIQLTEVAEKREENNQNLESNLNIIQDEYEQQIRNLKNVQIQFDKERDLLNSNIQNLNIELNAKIEEISEFKSITAAKNEDFYQEITQLKNKILAQDKIIAEYEEMTKSLSNTNKEVESLNIHLNVRVESLQERISNLQKESAMQVSSLEKQLEFANRERSNLIAQNTSLMNQNKTFQAELNQLNQNLKKEEFKVSLLREQDYDKTSQFIQLAKNINSPSRKQASSPLRFTGRLKTLPEDSLIDERVLNTSHSRINTLIQQKTDRNLFTQPITQENGIQNPNNNSISQFFSHKVPQMNQTQHNSIKKEVSPLREYLTDMKFRASVFIKTIDMDEKNKKSIRNSPQKGCISPQKTSSPQLYKSQRNLQNQSQTSVIKDEIQRRLNNLDYKFNEDIKKFQSQQQQ</sequence>
<feature type="coiled-coil region" evidence="6">
    <location>
        <begin position="1008"/>
        <end position="1095"/>
    </location>
</feature>
<keyword evidence="3" id="KW-0677">Repeat</keyword>
<name>I7MH46_TETTS</name>
<evidence type="ECO:0000256" key="3">
    <source>
        <dbReference type="ARBA" id="ARBA00022737"/>
    </source>
</evidence>
<dbReference type="InterPro" id="IPR044640">
    <property type="entry name" value="RU2A"/>
</dbReference>
<keyword evidence="4" id="KW-0539">Nucleus</keyword>
<proteinExistence type="inferred from homology"/>
<gene>
    <name evidence="9" type="ORF">TTHERM_00547950</name>
</gene>
<dbReference type="GO" id="GO:0000398">
    <property type="term" value="P:mRNA splicing, via spliceosome"/>
    <property type="evidence" value="ECO:0007669"/>
    <property type="project" value="InterPro"/>
</dbReference>
<dbReference type="Pfam" id="PF23211">
    <property type="entry name" value="LRR_LRWD1"/>
    <property type="match status" value="1"/>
</dbReference>
<dbReference type="InterPro" id="IPR056363">
    <property type="entry name" value="LRR_LRWD1_dom"/>
</dbReference>
<dbReference type="KEGG" id="tet:TTHERM_00547950"/>
<dbReference type="PANTHER" id="PTHR10552:SF6">
    <property type="entry name" value="U2 SMALL NUCLEAR RIBONUCLEOPROTEIN A"/>
    <property type="match status" value="1"/>
</dbReference>
<dbReference type="GeneID" id="7822832"/>
<dbReference type="InterPro" id="IPR001611">
    <property type="entry name" value="Leu-rich_rpt"/>
</dbReference>
<organism evidence="9 10">
    <name type="scientific">Tetrahymena thermophila (strain SB210)</name>
    <dbReference type="NCBI Taxonomy" id="312017"/>
    <lineage>
        <taxon>Eukaryota</taxon>
        <taxon>Sar</taxon>
        <taxon>Alveolata</taxon>
        <taxon>Ciliophora</taxon>
        <taxon>Intramacronucleata</taxon>
        <taxon>Oligohymenophorea</taxon>
        <taxon>Hymenostomatida</taxon>
        <taxon>Tetrahymenina</taxon>
        <taxon>Tetrahymenidae</taxon>
        <taxon>Tetrahymena</taxon>
    </lineage>
</organism>
<evidence type="ECO:0000256" key="1">
    <source>
        <dbReference type="ARBA" id="ARBA00004123"/>
    </source>
</evidence>
<evidence type="ECO:0000256" key="6">
    <source>
        <dbReference type="SAM" id="Coils"/>
    </source>
</evidence>
<feature type="compositionally biased region" description="Polar residues" evidence="7">
    <location>
        <begin position="1362"/>
        <end position="1394"/>
    </location>
</feature>
<comment type="subcellular location">
    <subcellularLocation>
        <location evidence="1">Nucleus</location>
    </subcellularLocation>
</comment>
<keyword evidence="2" id="KW-0433">Leucine-rich repeat</keyword>
<evidence type="ECO:0000313" key="9">
    <source>
        <dbReference type="EMBL" id="EAR86059.3"/>
    </source>
</evidence>
<dbReference type="InParanoid" id="I7MH46"/>
<evidence type="ECO:0000256" key="7">
    <source>
        <dbReference type="SAM" id="MobiDB-lite"/>
    </source>
</evidence>
<evidence type="ECO:0000256" key="5">
    <source>
        <dbReference type="ARBA" id="ARBA00024196"/>
    </source>
</evidence>
<dbReference type="EMBL" id="GG662864">
    <property type="protein sequence ID" value="EAR86059.3"/>
    <property type="molecule type" value="Genomic_DNA"/>
</dbReference>
<evidence type="ECO:0000256" key="2">
    <source>
        <dbReference type="ARBA" id="ARBA00022614"/>
    </source>
</evidence>
<dbReference type="RefSeq" id="XP_976654.3">
    <property type="nucleotide sequence ID" value="XM_971561.3"/>
</dbReference>
<dbReference type="Gene3D" id="3.80.10.10">
    <property type="entry name" value="Ribonuclease Inhibitor"/>
    <property type="match status" value="1"/>
</dbReference>
<protein>
    <recommendedName>
        <fullName evidence="8">Leucine-rich repeat and WD repeat-containing protein 1 LRR domain-containing protein</fullName>
    </recommendedName>
</protein>
<feature type="domain" description="Leucine-rich repeat and WD repeat-containing protein 1 LRR" evidence="8">
    <location>
        <begin position="51"/>
        <end position="169"/>
    </location>
</feature>
<accession>I7MH46</accession>